<name>A0ABQ4Q7F0_9BURK</name>
<evidence type="ECO:0000313" key="1">
    <source>
        <dbReference type="EMBL" id="GIZ52852.1"/>
    </source>
</evidence>
<accession>A0ABQ4Q7F0</accession>
<dbReference type="Gene3D" id="3.90.550.10">
    <property type="entry name" value="Spore Coat Polysaccharide Biosynthesis Protein SpsA, Chain A"/>
    <property type="match status" value="1"/>
</dbReference>
<gene>
    <name evidence="1" type="ORF">NCCP691_28660</name>
</gene>
<dbReference type="EMBL" id="BPMK01000012">
    <property type="protein sequence ID" value="GIZ52852.1"/>
    <property type="molecule type" value="Genomic_DNA"/>
</dbReference>
<keyword evidence="2" id="KW-1185">Reference proteome</keyword>
<comment type="caution">
    <text evidence="1">The sequence shown here is derived from an EMBL/GenBank/DDBJ whole genome shotgun (WGS) entry which is preliminary data.</text>
</comment>
<dbReference type="Proteomes" id="UP000887222">
    <property type="component" value="Unassembled WGS sequence"/>
</dbReference>
<dbReference type="SUPFAM" id="SSF53448">
    <property type="entry name" value="Nucleotide-diphospho-sugar transferases"/>
    <property type="match status" value="1"/>
</dbReference>
<evidence type="ECO:0000313" key="2">
    <source>
        <dbReference type="Proteomes" id="UP000887222"/>
    </source>
</evidence>
<organism evidence="1 2">
    <name type="scientific">Noviherbaspirillum aridicola</name>
    <dbReference type="NCBI Taxonomy" id="2849687"/>
    <lineage>
        <taxon>Bacteria</taxon>
        <taxon>Pseudomonadati</taxon>
        <taxon>Pseudomonadota</taxon>
        <taxon>Betaproteobacteria</taxon>
        <taxon>Burkholderiales</taxon>
        <taxon>Oxalobacteraceae</taxon>
        <taxon>Noviherbaspirillum</taxon>
    </lineage>
</organism>
<sequence length="327" mass="35039">MTETMAIRPTPDPAAPRCIPSPRDRQGIVLLTTCDLAGGRSAELLRLLGSVQHAMQAAPLTIRHYILLQRAPGGPPAELLAAAGDTSCVMAIGDRVSLSRARNLLLCRARQEGALSRALWVAFPDDDAWYPQGVLAEVNGLFSAHGSLALVTCRYGADPVPLQRGAATRAFRPLRGYGDLVRVVSSNTLMVRASVVEAVGGFDERLGVGARINGGEDLDYALRALARGNGAALVAADPLIGHRDRMPWVRSRYFAGSLFALARAARSRPRLTAQMLRKLAVGVSLLALRELSARELREGIRAGLGGWFTPAPAISLPDREPVHPARR</sequence>
<proteinExistence type="predicted"/>
<dbReference type="InterPro" id="IPR029044">
    <property type="entry name" value="Nucleotide-diphossugar_trans"/>
</dbReference>
<protein>
    <submittedName>
        <fullName evidence="1">Uncharacterized protein</fullName>
    </submittedName>
</protein>
<reference evidence="1 2" key="1">
    <citation type="journal article" date="2022" name="Int. J. Syst. Evol. Microbiol.">
        <title>Noviherbaspirillum aridicola sp. nov., isolated from an arid soil in Pakistan.</title>
        <authorList>
            <person name="Khan I.U."/>
            <person name="Saqib M."/>
            <person name="Amin A."/>
            <person name="Hussain F."/>
            <person name="Li L."/>
            <person name="Liu Y.H."/>
            <person name="Fang B.Z."/>
            <person name="Ahmed I."/>
            <person name="Li W.J."/>
        </authorList>
    </citation>
    <scope>NUCLEOTIDE SEQUENCE [LARGE SCALE GENOMIC DNA]</scope>
    <source>
        <strain evidence="1 2">NCCP-691</strain>
    </source>
</reference>